<dbReference type="Proteomes" id="UP000828236">
    <property type="component" value="Unassembled WGS sequence"/>
</dbReference>
<feature type="region of interest" description="Disordered" evidence="1">
    <location>
        <begin position="309"/>
        <end position="342"/>
    </location>
</feature>
<gene>
    <name evidence="2" type="ORF">HUG17_5053</name>
</gene>
<protein>
    <submittedName>
        <fullName evidence="2">Uncharacterized protein</fullName>
    </submittedName>
</protein>
<name>A0A9D4SHM2_DERFA</name>
<comment type="caution">
    <text evidence="2">The sequence shown here is derived from an EMBL/GenBank/DDBJ whole genome shotgun (WGS) entry which is preliminary data.</text>
</comment>
<feature type="compositionally biased region" description="Polar residues" evidence="1">
    <location>
        <begin position="333"/>
        <end position="342"/>
    </location>
</feature>
<dbReference type="EMBL" id="SDOV01000004">
    <property type="protein sequence ID" value="KAH7642008.1"/>
    <property type="molecule type" value="Genomic_DNA"/>
</dbReference>
<dbReference type="AlphaFoldDB" id="A0A9D4SHM2"/>
<organism evidence="2">
    <name type="scientific">Dermatophagoides farinae</name>
    <name type="common">American house dust mite</name>
    <dbReference type="NCBI Taxonomy" id="6954"/>
    <lineage>
        <taxon>Eukaryota</taxon>
        <taxon>Metazoa</taxon>
        <taxon>Ecdysozoa</taxon>
        <taxon>Arthropoda</taxon>
        <taxon>Chelicerata</taxon>
        <taxon>Arachnida</taxon>
        <taxon>Acari</taxon>
        <taxon>Acariformes</taxon>
        <taxon>Sarcoptiformes</taxon>
        <taxon>Astigmata</taxon>
        <taxon>Psoroptidia</taxon>
        <taxon>Analgoidea</taxon>
        <taxon>Pyroglyphidae</taxon>
        <taxon>Dermatophagoidinae</taxon>
        <taxon>Dermatophagoides</taxon>
    </lineage>
</organism>
<accession>A0A9D4SHM2</accession>
<sequence length="395" mass="44765">MTFSNAALRQRLLFGSSNKQQSDPFSNNDFNYYHSSLQRNKNNLGIKNNRLDKLRHLLAKAKAEASLSLYSPSHSMSINPLRYFYQHQQQQNKGSKEPTCEELRFLWSIKQLVLLDELSNNNYFRDKNKVTSTINVNNNNDISTEREIEDDTNVGIIDNEDDNDQEILRKMLVDIPKEKQVYITKIEPSNSKEHDDSGVGQIKSLTETTTMTSEIIDDKNSNVVNQNKPLETTEAETVSPFGIVHNSPSSARRGSQSQLQPAAETVGFFGEFFEDFFPLPNRTNLVKSQRLNRQQLRDRYLNGYNLRNGKQGLKISSPSRYGNEESYNGGIGQQRSKNQNRLKQNAESMLLSLPSSSISSSLSSSSSSSLPSSSRMLLPGFWHEKPVKPSVNLIN</sequence>
<reference evidence="2" key="2">
    <citation type="journal article" date="2021" name="World Allergy Organ. J.">
        <title>Chromosome-level assembly of Dermatophagoides farinae genome and transcriptome reveals two novel allergens Der f 37 and Der f 39.</title>
        <authorList>
            <person name="Chen J."/>
            <person name="Cai Z."/>
            <person name="Fan D."/>
            <person name="Hu J."/>
            <person name="Hou Y."/>
            <person name="He Y."/>
            <person name="Zhang Z."/>
            <person name="Zhao Z."/>
            <person name="Gao P."/>
            <person name="Hu W."/>
            <person name="Sun J."/>
            <person name="Li J."/>
            <person name="Ji K."/>
        </authorList>
    </citation>
    <scope>NUCLEOTIDE SEQUENCE</scope>
    <source>
        <strain evidence="2">JKM2019</strain>
    </source>
</reference>
<reference evidence="2" key="1">
    <citation type="submission" date="2020-06" db="EMBL/GenBank/DDBJ databases">
        <authorList>
            <person name="Ji K."/>
            <person name="Li J."/>
        </authorList>
    </citation>
    <scope>NUCLEOTIDE SEQUENCE</scope>
    <source>
        <strain evidence="2">JKM2019</strain>
        <tissue evidence="2">Whole body</tissue>
    </source>
</reference>
<evidence type="ECO:0000256" key="1">
    <source>
        <dbReference type="SAM" id="MobiDB-lite"/>
    </source>
</evidence>
<proteinExistence type="predicted"/>
<evidence type="ECO:0000313" key="2">
    <source>
        <dbReference type="EMBL" id="KAH7642008.1"/>
    </source>
</evidence>